<keyword evidence="3 7" id="KW-0812">Transmembrane</keyword>
<keyword evidence="5 7" id="KW-0472">Membrane</keyword>
<feature type="region of interest" description="Disordered" evidence="6">
    <location>
        <begin position="141"/>
        <end position="171"/>
    </location>
</feature>
<feature type="compositionally biased region" description="Basic and acidic residues" evidence="6">
    <location>
        <begin position="141"/>
        <end position="170"/>
    </location>
</feature>
<dbReference type="AlphaFoldDB" id="A0A6L9SGZ7"/>
<dbReference type="PANTHER" id="PTHR30086">
    <property type="entry name" value="ARGININE EXPORTER PROTEIN ARGO"/>
    <property type="match status" value="1"/>
</dbReference>
<proteinExistence type="predicted"/>
<dbReference type="EMBL" id="JAAGOA010000034">
    <property type="protein sequence ID" value="NEE04427.1"/>
    <property type="molecule type" value="Genomic_DNA"/>
</dbReference>
<evidence type="ECO:0000256" key="1">
    <source>
        <dbReference type="ARBA" id="ARBA00004651"/>
    </source>
</evidence>
<organism evidence="8 9">
    <name type="scientific">Phytoactinopolyspora halotolerans</name>
    <dbReference type="NCBI Taxonomy" id="1981512"/>
    <lineage>
        <taxon>Bacteria</taxon>
        <taxon>Bacillati</taxon>
        <taxon>Actinomycetota</taxon>
        <taxon>Actinomycetes</taxon>
        <taxon>Jiangellales</taxon>
        <taxon>Jiangellaceae</taxon>
        <taxon>Phytoactinopolyspora</taxon>
    </lineage>
</organism>
<sequence>MWPDRWPAFVGVLVIVLCVPGPDFFVIVRYSLTGTRAGIRAAAGNVTGLMVHTTLAAVGVGALLAARPALLDAVRYAGAGYLAWLGVGALRAFLARSAKAPSMPRSAETGSAAGGAASDEQRFRSVLRSAGIRARGDGVRARGDGVRARGDGDVREVSTPPEHLDADTAPRTDGFAVHPYRDGVATNLLNPKAVLFFVGVIPQFVSPDGSVTAQTMVLAGTTLGFVVMWWAAVVFTVGRGVQPLIGPGWQRTMNGMSAAAFLVLALSFLVAPA</sequence>
<comment type="subcellular location">
    <subcellularLocation>
        <location evidence="1">Cell membrane</location>
        <topology evidence="1">Multi-pass membrane protein</topology>
    </subcellularLocation>
</comment>
<dbReference type="Proteomes" id="UP000475214">
    <property type="component" value="Unassembled WGS sequence"/>
</dbReference>
<dbReference type="Pfam" id="PF01810">
    <property type="entry name" value="LysE"/>
    <property type="match status" value="1"/>
</dbReference>
<keyword evidence="2" id="KW-1003">Cell membrane</keyword>
<dbReference type="RefSeq" id="WP_163744951.1">
    <property type="nucleotide sequence ID" value="NZ_JAAGOA010000034.1"/>
</dbReference>
<name>A0A6L9SGZ7_9ACTN</name>
<feature type="transmembrane region" description="Helical" evidence="7">
    <location>
        <begin position="76"/>
        <end position="94"/>
    </location>
</feature>
<protein>
    <submittedName>
        <fullName evidence="8">LysE family translocator</fullName>
    </submittedName>
</protein>
<evidence type="ECO:0000256" key="5">
    <source>
        <dbReference type="ARBA" id="ARBA00023136"/>
    </source>
</evidence>
<evidence type="ECO:0000313" key="8">
    <source>
        <dbReference type="EMBL" id="NEE04427.1"/>
    </source>
</evidence>
<evidence type="ECO:0000256" key="2">
    <source>
        <dbReference type="ARBA" id="ARBA00022475"/>
    </source>
</evidence>
<dbReference type="GO" id="GO:0005886">
    <property type="term" value="C:plasma membrane"/>
    <property type="evidence" value="ECO:0007669"/>
    <property type="project" value="UniProtKB-SubCell"/>
</dbReference>
<evidence type="ECO:0000256" key="3">
    <source>
        <dbReference type="ARBA" id="ARBA00022692"/>
    </source>
</evidence>
<evidence type="ECO:0000256" key="6">
    <source>
        <dbReference type="SAM" id="MobiDB-lite"/>
    </source>
</evidence>
<feature type="transmembrane region" description="Helical" evidence="7">
    <location>
        <begin position="49"/>
        <end position="70"/>
    </location>
</feature>
<feature type="transmembrane region" description="Helical" evidence="7">
    <location>
        <begin position="217"/>
        <end position="241"/>
    </location>
</feature>
<comment type="caution">
    <text evidence="8">The sequence shown here is derived from an EMBL/GenBank/DDBJ whole genome shotgun (WGS) entry which is preliminary data.</text>
</comment>
<gene>
    <name evidence="8" type="ORF">G1H10_30095</name>
</gene>
<feature type="transmembrane region" description="Helical" evidence="7">
    <location>
        <begin position="6"/>
        <end position="28"/>
    </location>
</feature>
<evidence type="ECO:0000256" key="4">
    <source>
        <dbReference type="ARBA" id="ARBA00022989"/>
    </source>
</evidence>
<dbReference type="PANTHER" id="PTHR30086:SF20">
    <property type="entry name" value="ARGININE EXPORTER PROTEIN ARGO-RELATED"/>
    <property type="match status" value="1"/>
</dbReference>
<keyword evidence="9" id="KW-1185">Reference proteome</keyword>
<evidence type="ECO:0000256" key="7">
    <source>
        <dbReference type="SAM" id="Phobius"/>
    </source>
</evidence>
<dbReference type="GO" id="GO:0015171">
    <property type="term" value="F:amino acid transmembrane transporter activity"/>
    <property type="evidence" value="ECO:0007669"/>
    <property type="project" value="TreeGrafter"/>
</dbReference>
<evidence type="ECO:0000313" key="9">
    <source>
        <dbReference type="Proteomes" id="UP000475214"/>
    </source>
</evidence>
<reference evidence="8 9" key="1">
    <citation type="submission" date="2020-02" db="EMBL/GenBank/DDBJ databases">
        <authorList>
            <person name="Li X.-J."/>
            <person name="Han X.-M."/>
        </authorList>
    </citation>
    <scope>NUCLEOTIDE SEQUENCE [LARGE SCALE GENOMIC DNA]</scope>
    <source>
        <strain evidence="8 9">CCTCC AB 2017055</strain>
    </source>
</reference>
<feature type="transmembrane region" description="Helical" evidence="7">
    <location>
        <begin position="253"/>
        <end position="271"/>
    </location>
</feature>
<keyword evidence="4 7" id="KW-1133">Transmembrane helix</keyword>
<accession>A0A6L9SGZ7</accession>
<dbReference type="InterPro" id="IPR001123">
    <property type="entry name" value="LeuE-type"/>
</dbReference>